<accession>A0A5N0UNQ2</accession>
<dbReference type="Proteomes" id="UP000319769">
    <property type="component" value="Unassembled WGS sequence"/>
</dbReference>
<dbReference type="EMBL" id="VMNW02000126">
    <property type="protein sequence ID" value="KAA9150041.1"/>
    <property type="molecule type" value="Genomic_DNA"/>
</dbReference>
<keyword evidence="6" id="KW-1185">Reference proteome</keyword>
<name>A0A5N0UNQ2_9PSEU</name>
<dbReference type="GO" id="GO:0003677">
    <property type="term" value="F:DNA binding"/>
    <property type="evidence" value="ECO:0007669"/>
    <property type="project" value="UniProtKB-KW"/>
</dbReference>
<evidence type="ECO:0000313" key="5">
    <source>
        <dbReference type="EMBL" id="KAA9150041.1"/>
    </source>
</evidence>
<feature type="domain" description="HTH gntR-type" evidence="4">
    <location>
        <begin position="7"/>
        <end position="74"/>
    </location>
</feature>
<gene>
    <name evidence="5" type="ORF">FPZ12_041990</name>
</gene>
<sequence>MAKEGKEQLRSNVASAIRDQIMARTVHPGDTLRLGQLAEQLGVSVTPVREALLLLTQDGWVRHEPNRGFRVAAIRRKDVEDTYLMWSTAEGEIAARAATRATSRDVDYLREIDRRIREADPEDGRLATELNAKLHHYVSVIADAPKLDWFARAASRLVPLQFPENFHVVPGWSEVNRTQHGPLIDALAAGDVEAARSGTAAHFHGTGELLMRWLDSLSFWEEPDDDLVAPRSPGRLAG</sequence>
<dbReference type="SMART" id="SM00345">
    <property type="entry name" value="HTH_GNTR"/>
    <property type="match status" value="1"/>
</dbReference>
<dbReference type="OrthoDB" id="3864082at2"/>
<dbReference type="RefSeq" id="WP_144758681.1">
    <property type="nucleotide sequence ID" value="NZ_VMNW02000126.1"/>
</dbReference>
<evidence type="ECO:0000256" key="3">
    <source>
        <dbReference type="ARBA" id="ARBA00023163"/>
    </source>
</evidence>
<evidence type="ECO:0000256" key="1">
    <source>
        <dbReference type="ARBA" id="ARBA00023015"/>
    </source>
</evidence>
<comment type="caution">
    <text evidence="5">The sequence shown here is derived from an EMBL/GenBank/DDBJ whole genome shotgun (WGS) entry which is preliminary data.</text>
</comment>
<dbReference type="InterPro" id="IPR036390">
    <property type="entry name" value="WH_DNA-bd_sf"/>
</dbReference>
<reference evidence="5" key="1">
    <citation type="submission" date="2019-09" db="EMBL/GenBank/DDBJ databases">
        <authorList>
            <person name="Teo W.F.A."/>
            <person name="Duangmal K."/>
        </authorList>
    </citation>
    <scope>NUCLEOTIDE SEQUENCE [LARGE SCALE GENOMIC DNA]</scope>
    <source>
        <strain evidence="5">K81G1</strain>
    </source>
</reference>
<evidence type="ECO:0000259" key="4">
    <source>
        <dbReference type="PROSITE" id="PS50949"/>
    </source>
</evidence>
<dbReference type="Gene3D" id="1.20.120.530">
    <property type="entry name" value="GntR ligand-binding domain-like"/>
    <property type="match status" value="1"/>
</dbReference>
<dbReference type="SUPFAM" id="SSF48008">
    <property type="entry name" value="GntR ligand-binding domain-like"/>
    <property type="match status" value="1"/>
</dbReference>
<dbReference type="PANTHER" id="PTHR43537">
    <property type="entry name" value="TRANSCRIPTIONAL REGULATOR, GNTR FAMILY"/>
    <property type="match status" value="1"/>
</dbReference>
<dbReference type="InterPro" id="IPR011711">
    <property type="entry name" value="GntR_C"/>
</dbReference>
<dbReference type="SMART" id="SM00895">
    <property type="entry name" value="FCD"/>
    <property type="match status" value="1"/>
</dbReference>
<evidence type="ECO:0000313" key="6">
    <source>
        <dbReference type="Proteomes" id="UP000319769"/>
    </source>
</evidence>
<dbReference type="PROSITE" id="PS50949">
    <property type="entry name" value="HTH_GNTR"/>
    <property type="match status" value="1"/>
</dbReference>
<dbReference type="GO" id="GO:0003700">
    <property type="term" value="F:DNA-binding transcription factor activity"/>
    <property type="evidence" value="ECO:0007669"/>
    <property type="project" value="InterPro"/>
</dbReference>
<dbReference type="AlphaFoldDB" id="A0A5N0UNQ2"/>
<proteinExistence type="predicted"/>
<keyword evidence="1" id="KW-0805">Transcription regulation</keyword>
<organism evidence="5 6">
    <name type="scientific">Amycolatopsis acidicola</name>
    <dbReference type="NCBI Taxonomy" id="2596893"/>
    <lineage>
        <taxon>Bacteria</taxon>
        <taxon>Bacillati</taxon>
        <taxon>Actinomycetota</taxon>
        <taxon>Actinomycetes</taxon>
        <taxon>Pseudonocardiales</taxon>
        <taxon>Pseudonocardiaceae</taxon>
        <taxon>Amycolatopsis</taxon>
    </lineage>
</organism>
<dbReference type="InterPro" id="IPR008920">
    <property type="entry name" value="TF_FadR/GntR_C"/>
</dbReference>
<keyword evidence="2" id="KW-0238">DNA-binding</keyword>
<dbReference type="InterPro" id="IPR036388">
    <property type="entry name" value="WH-like_DNA-bd_sf"/>
</dbReference>
<dbReference type="Pfam" id="PF00392">
    <property type="entry name" value="GntR"/>
    <property type="match status" value="1"/>
</dbReference>
<dbReference type="Pfam" id="PF07729">
    <property type="entry name" value="FCD"/>
    <property type="match status" value="1"/>
</dbReference>
<dbReference type="Gene3D" id="1.10.10.10">
    <property type="entry name" value="Winged helix-like DNA-binding domain superfamily/Winged helix DNA-binding domain"/>
    <property type="match status" value="1"/>
</dbReference>
<dbReference type="CDD" id="cd07377">
    <property type="entry name" value="WHTH_GntR"/>
    <property type="match status" value="1"/>
</dbReference>
<dbReference type="InterPro" id="IPR000524">
    <property type="entry name" value="Tscrpt_reg_HTH_GntR"/>
</dbReference>
<keyword evidence="3" id="KW-0804">Transcription</keyword>
<dbReference type="SUPFAM" id="SSF46785">
    <property type="entry name" value="Winged helix' DNA-binding domain"/>
    <property type="match status" value="1"/>
</dbReference>
<evidence type="ECO:0000256" key="2">
    <source>
        <dbReference type="ARBA" id="ARBA00023125"/>
    </source>
</evidence>
<protein>
    <submittedName>
        <fullName evidence="5">GntR family transcriptional regulator</fullName>
    </submittedName>
</protein>
<dbReference type="PANTHER" id="PTHR43537:SF45">
    <property type="entry name" value="GNTR FAMILY REGULATORY PROTEIN"/>
    <property type="match status" value="1"/>
</dbReference>